<name>A0A3N4LFS7_9PEZI</name>
<evidence type="ECO:0000313" key="1">
    <source>
        <dbReference type="EMBL" id="RPB19541.1"/>
    </source>
</evidence>
<keyword evidence="2" id="KW-1185">Reference proteome</keyword>
<dbReference type="AlphaFoldDB" id="A0A3N4LFS7"/>
<reference evidence="1 2" key="1">
    <citation type="journal article" date="2018" name="Nat. Ecol. Evol.">
        <title>Pezizomycetes genomes reveal the molecular basis of ectomycorrhizal truffle lifestyle.</title>
        <authorList>
            <person name="Murat C."/>
            <person name="Payen T."/>
            <person name="Noel B."/>
            <person name="Kuo A."/>
            <person name="Morin E."/>
            <person name="Chen J."/>
            <person name="Kohler A."/>
            <person name="Krizsan K."/>
            <person name="Balestrini R."/>
            <person name="Da Silva C."/>
            <person name="Montanini B."/>
            <person name="Hainaut M."/>
            <person name="Levati E."/>
            <person name="Barry K.W."/>
            <person name="Belfiori B."/>
            <person name="Cichocki N."/>
            <person name="Clum A."/>
            <person name="Dockter R.B."/>
            <person name="Fauchery L."/>
            <person name="Guy J."/>
            <person name="Iotti M."/>
            <person name="Le Tacon F."/>
            <person name="Lindquist E.A."/>
            <person name="Lipzen A."/>
            <person name="Malagnac F."/>
            <person name="Mello A."/>
            <person name="Molinier V."/>
            <person name="Miyauchi S."/>
            <person name="Poulain J."/>
            <person name="Riccioni C."/>
            <person name="Rubini A."/>
            <person name="Sitrit Y."/>
            <person name="Splivallo R."/>
            <person name="Traeger S."/>
            <person name="Wang M."/>
            <person name="Zifcakova L."/>
            <person name="Wipf D."/>
            <person name="Zambonelli A."/>
            <person name="Paolocci F."/>
            <person name="Nowrousian M."/>
            <person name="Ottonello S."/>
            <person name="Baldrian P."/>
            <person name="Spatafora J.W."/>
            <person name="Henrissat B."/>
            <person name="Nagy L.G."/>
            <person name="Aury J.M."/>
            <person name="Wincker P."/>
            <person name="Grigoriev I.V."/>
            <person name="Bonfante P."/>
            <person name="Martin F.M."/>
        </authorList>
    </citation>
    <scope>NUCLEOTIDE SEQUENCE [LARGE SCALE GENOMIC DNA]</scope>
    <source>
        <strain evidence="1 2">ATCC MYA-4762</strain>
    </source>
</reference>
<protein>
    <submittedName>
        <fullName evidence="1">Uncharacterized protein</fullName>
    </submittedName>
</protein>
<accession>A0A3N4LFS7</accession>
<sequence length="57" mass="6384">MGSPVQDGRVEDFLNDKFQTLADLDTLDELLSSVQNQQSLLRSQACIVNPTKSRTPY</sequence>
<organism evidence="1 2">
    <name type="scientific">Terfezia boudieri ATCC MYA-4762</name>
    <dbReference type="NCBI Taxonomy" id="1051890"/>
    <lineage>
        <taxon>Eukaryota</taxon>
        <taxon>Fungi</taxon>
        <taxon>Dikarya</taxon>
        <taxon>Ascomycota</taxon>
        <taxon>Pezizomycotina</taxon>
        <taxon>Pezizomycetes</taxon>
        <taxon>Pezizales</taxon>
        <taxon>Pezizaceae</taxon>
        <taxon>Terfezia</taxon>
    </lineage>
</organism>
<evidence type="ECO:0000313" key="2">
    <source>
        <dbReference type="Proteomes" id="UP000267821"/>
    </source>
</evidence>
<dbReference type="InParanoid" id="A0A3N4LFS7"/>
<proteinExistence type="predicted"/>
<gene>
    <name evidence="1" type="ORF">L211DRAFT_842626</name>
</gene>
<dbReference type="Proteomes" id="UP000267821">
    <property type="component" value="Unassembled WGS sequence"/>
</dbReference>
<dbReference type="EMBL" id="ML121588">
    <property type="protein sequence ID" value="RPB19541.1"/>
    <property type="molecule type" value="Genomic_DNA"/>
</dbReference>